<comment type="function">
    <text evidence="2">Functions as a ribosomal silencing factor. Interacts with ribosomal protein uL14 (rplN), blocking formation of intersubunit bridge B8. Prevents association of the 30S and 50S ribosomal subunits and the formation of functional ribosomes, thus repressing translation.</text>
</comment>
<keyword evidence="2" id="KW-0810">Translation regulation</keyword>
<dbReference type="Proteomes" id="UP000614469">
    <property type="component" value="Unassembled WGS sequence"/>
</dbReference>
<accession>A0A8J6NK44</accession>
<evidence type="ECO:0000313" key="4">
    <source>
        <dbReference type="Proteomes" id="UP000614469"/>
    </source>
</evidence>
<dbReference type="SUPFAM" id="SSF81301">
    <property type="entry name" value="Nucleotidyltransferase"/>
    <property type="match status" value="1"/>
</dbReference>
<gene>
    <name evidence="2 3" type="primary">rsfS</name>
    <name evidence="3" type="ORF">H8E29_03765</name>
</gene>
<dbReference type="NCBIfam" id="TIGR00090">
    <property type="entry name" value="rsfS_iojap_ybeB"/>
    <property type="match status" value="1"/>
</dbReference>
<dbReference type="InterPro" id="IPR043519">
    <property type="entry name" value="NT_sf"/>
</dbReference>
<evidence type="ECO:0000256" key="2">
    <source>
        <dbReference type="HAMAP-Rule" id="MF_01477"/>
    </source>
</evidence>
<name>A0A8J6NK44_9CHLR</name>
<dbReference type="Pfam" id="PF02410">
    <property type="entry name" value="RsfS"/>
    <property type="match status" value="1"/>
</dbReference>
<dbReference type="Gene3D" id="3.30.460.10">
    <property type="entry name" value="Beta Polymerase, domain 2"/>
    <property type="match status" value="1"/>
</dbReference>
<organism evidence="3 4">
    <name type="scientific">Candidatus Desulfolinea nitratireducens</name>
    <dbReference type="NCBI Taxonomy" id="2841698"/>
    <lineage>
        <taxon>Bacteria</taxon>
        <taxon>Bacillati</taxon>
        <taxon>Chloroflexota</taxon>
        <taxon>Anaerolineae</taxon>
        <taxon>Anaerolineales</taxon>
        <taxon>Anaerolineales incertae sedis</taxon>
        <taxon>Candidatus Desulfolinea</taxon>
    </lineage>
</organism>
<reference evidence="3 4" key="1">
    <citation type="submission" date="2020-08" db="EMBL/GenBank/DDBJ databases">
        <title>Bridging the membrane lipid divide: bacteria of the FCB group superphylum have the potential to synthesize archaeal ether lipids.</title>
        <authorList>
            <person name="Villanueva L."/>
            <person name="Von Meijenfeldt F.A.B."/>
            <person name="Westbye A.B."/>
            <person name="Yadav S."/>
            <person name="Hopmans E.C."/>
            <person name="Dutilh B.E."/>
            <person name="Sinninghe Damste J.S."/>
        </authorList>
    </citation>
    <scope>NUCLEOTIDE SEQUENCE [LARGE SCALE GENOMIC DNA]</scope>
    <source>
        <strain evidence="3">NIOZ-UU36</strain>
    </source>
</reference>
<dbReference type="PANTHER" id="PTHR21043">
    <property type="entry name" value="IOJAP SUPERFAMILY ORTHOLOG"/>
    <property type="match status" value="1"/>
</dbReference>
<dbReference type="GO" id="GO:0090071">
    <property type="term" value="P:negative regulation of ribosome biogenesis"/>
    <property type="evidence" value="ECO:0007669"/>
    <property type="project" value="UniProtKB-UniRule"/>
</dbReference>
<dbReference type="GO" id="GO:0017148">
    <property type="term" value="P:negative regulation of translation"/>
    <property type="evidence" value="ECO:0007669"/>
    <property type="project" value="UniProtKB-UniRule"/>
</dbReference>
<dbReference type="PANTHER" id="PTHR21043:SF0">
    <property type="entry name" value="MITOCHONDRIAL ASSEMBLY OF RIBOSOMAL LARGE SUBUNIT PROTEIN 1"/>
    <property type="match status" value="1"/>
</dbReference>
<dbReference type="GO" id="GO:0005737">
    <property type="term" value="C:cytoplasm"/>
    <property type="evidence" value="ECO:0007669"/>
    <property type="project" value="UniProtKB-SubCell"/>
</dbReference>
<comment type="subunit">
    <text evidence="2">Interacts with ribosomal protein uL14 (rplN).</text>
</comment>
<dbReference type="GO" id="GO:0042256">
    <property type="term" value="P:cytosolic ribosome assembly"/>
    <property type="evidence" value="ECO:0007669"/>
    <property type="project" value="UniProtKB-UniRule"/>
</dbReference>
<evidence type="ECO:0000313" key="3">
    <source>
        <dbReference type="EMBL" id="MBC8334360.1"/>
    </source>
</evidence>
<dbReference type="InterPro" id="IPR004394">
    <property type="entry name" value="Iojap/RsfS/C7orf30"/>
</dbReference>
<dbReference type="GO" id="GO:0043023">
    <property type="term" value="F:ribosomal large subunit binding"/>
    <property type="evidence" value="ECO:0007669"/>
    <property type="project" value="TreeGrafter"/>
</dbReference>
<sequence length="105" mass="11989">MVDLLEEKKGEDILLLDLTGISGFCDYFVFCTGTSDRMLDALADDLLRKLRKSHHVKGNLEGRSMDGWILVDYGNVVVHLFSPDQRDYYDLEGLWQDGKALVHIQ</sequence>
<comment type="caution">
    <text evidence="3">The sequence shown here is derived from an EMBL/GenBank/DDBJ whole genome shotgun (WGS) entry which is preliminary data.</text>
</comment>
<dbReference type="EMBL" id="JACNJN010000061">
    <property type="protein sequence ID" value="MBC8334360.1"/>
    <property type="molecule type" value="Genomic_DNA"/>
</dbReference>
<proteinExistence type="inferred from homology"/>
<evidence type="ECO:0000256" key="1">
    <source>
        <dbReference type="ARBA" id="ARBA00010574"/>
    </source>
</evidence>
<dbReference type="AlphaFoldDB" id="A0A8J6NK44"/>
<comment type="similarity">
    <text evidence="1 2">Belongs to the Iojap/RsfS family.</text>
</comment>
<keyword evidence="2" id="KW-0678">Repressor</keyword>
<dbReference type="HAMAP" id="MF_01477">
    <property type="entry name" value="Iojap_RsfS"/>
    <property type="match status" value="1"/>
</dbReference>
<keyword evidence="2" id="KW-0963">Cytoplasm</keyword>
<comment type="subcellular location">
    <subcellularLocation>
        <location evidence="2">Cytoplasm</location>
    </subcellularLocation>
</comment>
<protein>
    <recommendedName>
        <fullName evidence="2">Ribosomal silencing factor RsfS</fullName>
    </recommendedName>
</protein>